<dbReference type="Gene3D" id="3.40.50.2300">
    <property type="match status" value="1"/>
</dbReference>
<dbReference type="Pfam" id="PF00072">
    <property type="entry name" value="Response_reg"/>
    <property type="match status" value="1"/>
</dbReference>
<dbReference type="PROSITE" id="PS50110">
    <property type="entry name" value="RESPONSE_REGULATORY"/>
    <property type="match status" value="1"/>
</dbReference>
<feature type="domain" description="OmpR/PhoB-type" evidence="9">
    <location>
        <begin position="130"/>
        <end position="227"/>
    </location>
</feature>
<evidence type="ECO:0000256" key="7">
    <source>
        <dbReference type="PROSITE-ProRule" id="PRU01091"/>
    </source>
</evidence>
<comment type="caution">
    <text evidence="10">The sequence shown here is derived from an EMBL/GenBank/DDBJ whole genome shotgun (WGS) entry which is preliminary data.</text>
</comment>
<feature type="DNA-binding region" description="OmpR/PhoB-type" evidence="7">
    <location>
        <begin position="130"/>
        <end position="227"/>
    </location>
</feature>
<keyword evidence="3" id="KW-0805">Transcription regulation</keyword>
<evidence type="ECO:0000256" key="4">
    <source>
        <dbReference type="ARBA" id="ARBA00023125"/>
    </source>
</evidence>
<feature type="modified residue" description="4-aspartylphosphate" evidence="6">
    <location>
        <position position="53"/>
    </location>
</feature>
<keyword evidence="5" id="KW-0804">Transcription</keyword>
<dbReference type="PROSITE" id="PS51755">
    <property type="entry name" value="OMPR_PHOB"/>
    <property type="match status" value="1"/>
</dbReference>
<dbReference type="Gene3D" id="1.10.10.10">
    <property type="entry name" value="Winged helix-like DNA-binding domain superfamily/Winged helix DNA-binding domain"/>
    <property type="match status" value="1"/>
</dbReference>
<dbReference type="RefSeq" id="WP_230755749.1">
    <property type="nucleotide sequence ID" value="NZ_JAINWA010000003.1"/>
</dbReference>
<dbReference type="InterPro" id="IPR001867">
    <property type="entry name" value="OmpR/PhoB-type_DNA-bd"/>
</dbReference>
<dbReference type="EMBL" id="JAINWA010000003">
    <property type="protein sequence ID" value="MCD1655021.1"/>
    <property type="molecule type" value="Genomic_DNA"/>
</dbReference>
<keyword evidence="1 6" id="KW-0597">Phosphoprotein</keyword>
<evidence type="ECO:0000313" key="10">
    <source>
        <dbReference type="EMBL" id="MCD1655021.1"/>
    </source>
</evidence>
<dbReference type="CDD" id="cd17574">
    <property type="entry name" value="REC_OmpR"/>
    <property type="match status" value="1"/>
</dbReference>
<dbReference type="PANTHER" id="PTHR48111">
    <property type="entry name" value="REGULATOR OF RPOS"/>
    <property type="match status" value="1"/>
</dbReference>
<dbReference type="GO" id="GO:0032993">
    <property type="term" value="C:protein-DNA complex"/>
    <property type="evidence" value="ECO:0007669"/>
    <property type="project" value="TreeGrafter"/>
</dbReference>
<dbReference type="InterPro" id="IPR039420">
    <property type="entry name" value="WalR-like"/>
</dbReference>
<reference evidence="10" key="1">
    <citation type="submission" date="2021-08" db="EMBL/GenBank/DDBJ databases">
        <title>Comparative analyses of Brucepasteria parasyntrophica and Teretinema zuelzerae.</title>
        <authorList>
            <person name="Song Y."/>
            <person name="Brune A."/>
        </authorList>
    </citation>
    <scope>NUCLEOTIDE SEQUENCE</scope>
    <source>
        <strain evidence="10">DSM 1903</strain>
    </source>
</reference>
<sequence length="234" mass="25921">MKTRILIIEDVAELAELVSLYLEKEGMETLRCESAEEALERLDGWKPDLVVLDLNLPGMSGFDFLSRYRKTNSGPVLIVSARNADEDIIEGLSGGADEFVSKPFSPRVLVARVRAMLRRAQDSGTEARNAREISFGPFVLDADACILKKNGKRIPLSAKEFDVLFCLASSPGKALSPELIYQTAWDNAYGDLTAVAVYIQRLRKKIEDGSGMRFIETVHGKGYRFAPEGDGEEQ</sequence>
<dbReference type="InterPro" id="IPR036388">
    <property type="entry name" value="WH-like_DNA-bd_sf"/>
</dbReference>
<dbReference type="AlphaFoldDB" id="A0AAE3EIG2"/>
<dbReference type="GO" id="GO:0006355">
    <property type="term" value="P:regulation of DNA-templated transcription"/>
    <property type="evidence" value="ECO:0007669"/>
    <property type="project" value="InterPro"/>
</dbReference>
<organism evidence="10 11">
    <name type="scientific">Teretinema zuelzerae</name>
    <dbReference type="NCBI Taxonomy" id="156"/>
    <lineage>
        <taxon>Bacteria</taxon>
        <taxon>Pseudomonadati</taxon>
        <taxon>Spirochaetota</taxon>
        <taxon>Spirochaetia</taxon>
        <taxon>Spirochaetales</taxon>
        <taxon>Treponemataceae</taxon>
        <taxon>Teretinema</taxon>
    </lineage>
</organism>
<keyword evidence="2" id="KW-0902">Two-component regulatory system</keyword>
<keyword evidence="4 7" id="KW-0238">DNA-binding</keyword>
<evidence type="ECO:0000256" key="3">
    <source>
        <dbReference type="ARBA" id="ARBA00023015"/>
    </source>
</evidence>
<evidence type="ECO:0000256" key="6">
    <source>
        <dbReference type="PROSITE-ProRule" id="PRU00169"/>
    </source>
</evidence>
<dbReference type="GO" id="GO:0000976">
    <property type="term" value="F:transcription cis-regulatory region binding"/>
    <property type="evidence" value="ECO:0007669"/>
    <property type="project" value="TreeGrafter"/>
</dbReference>
<dbReference type="SUPFAM" id="SSF46894">
    <property type="entry name" value="C-terminal effector domain of the bipartite response regulators"/>
    <property type="match status" value="1"/>
</dbReference>
<dbReference type="SMART" id="SM00862">
    <property type="entry name" value="Trans_reg_C"/>
    <property type="match status" value="1"/>
</dbReference>
<dbReference type="GO" id="GO:0005829">
    <property type="term" value="C:cytosol"/>
    <property type="evidence" value="ECO:0007669"/>
    <property type="project" value="TreeGrafter"/>
</dbReference>
<gene>
    <name evidence="10" type="ORF">K7J14_09955</name>
</gene>
<dbReference type="InterPro" id="IPR001789">
    <property type="entry name" value="Sig_transdc_resp-reg_receiver"/>
</dbReference>
<evidence type="ECO:0000313" key="11">
    <source>
        <dbReference type="Proteomes" id="UP001198163"/>
    </source>
</evidence>
<dbReference type="SMART" id="SM00448">
    <property type="entry name" value="REC"/>
    <property type="match status" value="1"/>
</dbReference>
<accession>A0AAE3EIG2</accession>
<dbReference type="Pfam" id="PF00486">
    <property type="entry name" value="Trans_reg_C"/>
    <property type="match status" value="1"/>
</dbReference>
<dbReference type="InterPro" id="IPR016032">
    <property type="entry name" value="Sig_transdc_resp-reg_C-effctor"/>
</dbReference>
<proteinExistence type="predicted"/>
<evidence type="ECO:0000256" key="1">
    <source>
        <dbReference type="ARBA" id="ARBA00022553"/>
    </source>
</evidence>
<name>A0AAE3EIG2_9SPIR</name>
<evidence type="ECO:0000256" key="2">
    <source>
        <dbReference type="ARBA" id="ARBA00023012"/>
    </source>
</evidence>
<evidence type="ECO:0000259" key="8">
    <source>
        <dbReference type="PROSITE" id="PS50110"/>
    </source>
</evidence>
<dbReference type="Gene3D" id="6.10.250.690">
    <property type="match status" value="1"/>
</dbReference>
<dbReference type="CDD" id="cd00383">
    <property type="entry name" value="trans_reg_C"/>
    <property type="match status" value="1"/>
</dbReference>
<dbReference type="PANTHER" id="PTHR48111:SF21">
    <property type="entry name" value="DNA-BINDING DUAL MASTER TRANSCRIPTIONAL REGULATOR RPAA"/>
    <property type="match status" value="1"/>
</dbReference>
<protein>
    <submittedName>
        <fullName evidence="10">Response regulator transcription factor</fullName>
    </submittedName>
</protein>
<evidence type="ECO:0000259" key="9">
    <source>
        <dbReference type="PROSITE" id="PS51755"/>
    </source>
</evidence>
<keyword evidence="11" id="KW-1185">Reference proteome</keyword>
<dbReference type="InterPro" id="IPR011006">
    <property type="entry name" value="CheY-like_superfamily"/>
</dbReference>
<dbReference type="Proteomes" id="UP001198163">
    <property type="component" value="Unassembled WGS sequence"/>
</dbReference>
<dbReference type="SUPFAM" id="SSF52172">
    <property type="entry name" value="CheY-like"/>
    <property type="match status" value="1"/>
</dbReference>
<dbReference type="GO" id="GO:0000156">
    <property type="term" value="F:phosphorelay response regulator activity"/>
    <property type="evidence" value="ECO:0007669"/>
    <property type="project" value="TreeGrafter"/>
</dbReference>
<evidence type="ECO:0000256" key="5">
    <source>
        <dbReference type="ARBA" id="ARBA00023163"/>
    </source>
</evidence>
<feature type="domain" description="Response regulatory" evidence="8">
    <location>
        <begin position="4"/>
        <end position="117"/>
    </location>
</feature>